<dbReference type="InterPro" id="IPR050863">
    <property type="entry name" value="CenT-Element_Derived"/>
</dbReference>
<comment type="subcellular location">
    <subcellularLocation>
        <location evidence="1">Nucleus</location>
    </subcellularLocation>
</comment>
<evidence type="ECO:0000313" key="6">
    <source>
        <dbReference type="Proteomes" id="UP000821866"/>
    </source>
</evidence>
<dbReference type="Pfam" id="PF04218">
    <property type="entry name" value="CENP-B_N"/>
    <property type="match status" value="1"/>
</dbReference>
<evidence type="ECO:0000256" key="2">
    <source>
        <dbReference type="ARBA" id="ARBA00023125"/>
    </source>
</evidence>
<accession>A0A9J6DAR1</accession>
<dbReference type="PANTHER" id="PTHR19303">
    <property type="entry name" value="TRANSPOSON"/>
    <property type="match status" value="1"/>
</dbReference>
<evidence type="ECO:0000256" key="1">
    <source>
        <dbReference type="ARBA" id="ARBA00004123"/>
    </source>
</evidence>
<feature type="domain" description="HTH CENPB-type" evidence="4">
    <location>
        <begin position="64"/>
        <end position="135"/>
    </location>
</feature>
<sequence>MPSPTKKQKFITLEDKAAIISEVEKGRKKIDIAEEFGIACSSRSTILKNKASILGALESGACARNKTMMAAAFPDMDKAVFAWFYEQRANKVPLSGKILQQKALDFTCMLSHDNFKASPGWLSCFKARHDIVAKVISGEAGVVDSTTTSSSLLSNKELLGQNKPSDIYNTDETTLLYEMLPSKTLDFKGQKCHSGKCSKRCVTILLCSHMNGTDKQPLLVIGRSKMPRCF</sequence>
<dbReference type="VEuPathDB" id="VectorBase:LOC119178039"/>
<evidence type="ECO:0000259" key="4">
    <source>
        <dbReference type="PROSITE" id="PS51253"/>
    </source>
</evidence>
<dbReference type="PROSITE" id="PS51253">
    <property type="entry name" value="HTH_CENPB"/>
    <property type="match status" value="1"/>
</dbReference>
<gene>
    <name evidence="5" type="ORF">HPB51_017362</name>
</gene>
<organism evidence="5 6">
    <name type="scientific">Rhipicephalus microplus</name>
    <name type="common">Cattle tick</name>
    <name type="synonym">Boophilus microplus</name>
    <dbReference type="NCBI Taxonomy" id="6941"/>
    <lineage>
        <taxon>Eukaryota</taxon>
        <taxon>Metazoa</taxon>
        <taxon>Ecdysozoa</taxon>
        <taxon>Arthropoda</taxon>
        <taxon>Chelicerata</taxon>
        <taxon>Arachnida</taxon>
        <taxon>Acari</taxon>
        <taxon>Parasitiformes</taxon>
        <taxon>Ixodida</taxon>
        <taxon>Ixodoidea</taxon>
        <taxon>Ixodidae</taxon>
        <taxon>Rhipicephalinae</taxon>
        <taxon>Rhipicephalus</taxon>
        <taxon>Boophilus</taxon>
    </lineage>
</organism>
<name>A0A9J6DAR1_RHIMP</name>
<dbReference type="Pfam" id="PF03221">
    <property type="entry name" value="HTH_Tnp_Tc5"/>
    <property type="match status" value="1"/>
</dbReference>
<comment type="caution">
    <text evidence="5">The sequence shown here is derived from an EMBL/GenBank/DDBJ whole genome shotgun (WGS) entry which is preliminary data.</text>
</comment>
<evidence type="ECO:0000313" key="5">
    <source>
        <dbReference type="EMBL" id="KAH8019151.1"/>
    </source>
</evidence>
<dbReference type="PANTHER" id="PTHR19303:SF73">
    <property type="entry name" value="PROTEIN PDC2"/>
    <property type="match status" value="1"/>
</dbReference>
<evidence type="ECO:0000256" key="3">
    <source>
        <dbReference type="ARBA" id="ARBA00023242"/>
    </source>
</evidence>
<dbReference type="InterPro" id="IPR009057">
    <property type="entry name" value="Homeodomain-like_sf"/>
</dbReference>
<protein>
    <recommendedName>
        <fullName evidence="4">HTH CENPB-type domain-containing protein</fullName>
    </recommendedName>
</protein>
<reference evidence="5" key="1">
    <citation type="journal article" date="2020" name="Cell">
        <title>Large-Scale Comparative Analyses of Tick Genomes Elucidate Their Genetic Diversity and Vector Capacities.</title>
        <authorList>
            <consortium name="Tick Genome and Microbiome Consortium (TIGMIC)"/>
            <person name="Jia N."/>
            <person name="Wang J."/>
            <person name="Shi W."/>
            <person name="Du L."/>
            <person name="Sun Y."/>
            <person name="Zhan W."/>
            <person name="Jiang J.F."/>
            <person name="Wang Q."/>
            <person name="Zhang B."/>
            <person name="Ji P."/>
            <person name="Bell-Sakyi L."/>
            <person name="Cui X.M."/>
            <person name="Yuan T.T."/>
            <person name="Jiang B.G."/>
            <person name="Yang W.F."/>
            <person name="Lam T.T."/>
            <person name="Chang Q.C."/>
            <person name="Ding S.J."/>
            <person name="Wang X.J."/>
            <person name="Zhu J.G."/>
            <person name="Ruan X.D."/>
            <person name="Zhao L."/>
            <person name="Wei J.T."/>
            <person name="Ye R.Z."/>
            <person name="Que T.C."/>
            <person name="Du C.H."/>
            <person name="Zhou Y.H."/>
            <person name="Cheng J.X."/>
            <person name="Dai P.F."/>
            <person name="Guo W.B."/>
            <person name="Han X.H."/>
            <person name="Huang E.J."/>
            <person name="Li L.F."/>
            <person name="Wei W."/>
            <person name="Gao Y.C."/>
            <person name="Liu J.Z."/>
            <person name="Shao H.Z."/>
            <person name="Wang X."/>
            <person name="Wang C.C."/>
            <person name="Yang T.C."/>
            <person name="Huo Q.B."/>
            <person name="Li W."/>
            <person name="Chen H.Y."/>
            <person name="Chen S.E."/>
            <person name="Zhou L.G."/>
            <person name="Ni X.B."/>
            <person name="Tian J.H."/>
            <person name="Sheng Y."/>
            <person name="Liu T."/>
            <person name="Pan Y.S."/>
            <person name="Xia L.Y."/>
            <person name="Li J."/>
            <person name="Zhao F."/>
            <person name="Cao W.C."/>
        </authorList>
    </citation>
    <scope>NUCLEOTIDE SEQUENCE</scope>
    <source>
        <strain evidence="5">Rmic-2018</strain>
    </source>
</reference>
<dbReference type="EMBL" id="JABSTU010000010">
    <property type="protein sequence ID" value="KAH8019151.1"/>
    <property type="molecule type" value="Genomic_DNA"/>
</dbReference>
<dbReference type="InterPro" id="IPR007889">
    <property type="entry name" value="HTH_Psq"/>
</dbReference>
<dbReference type="Proteomes" id="UP000821866">
    <property type="component" value="Chromosome 8"/>
</dbReference>
<keyword evidence="3" id="KW-0539">Nucleus</keyword>
<dbReference type="Gene3D" id="1.10.10.60">
    <property type="entry name" value="Homeodomain-like"/>
    <property type="match status" value="2"/>
</dbReference>
<reference evidence="5" key="2">
    <citation type="submission" date="2021-09" db="EMBL/GenBank/DDBJ databases">
        <authorList>
            <person name="Jia N."/>
            <person name="Wang J."/>
            <person name="Shi W."/>
            <person name="Du L."/>
            <person name="Sun Y."/>
            <person name="Zhan W."/>
            <person name="Jiang J."/>
            <person name="Wang Q."/>
            <person name="Zhang B."/>
            <person name="Ji P."/>
            <person name="Sakyi L.B."/>
            <person name="Cui X."/>
            <person name="Yuan T."/>
            <person name="Jiang B."/>
            <person name="Yang W."/>
            <person name="Lam T.T.-Y."/>
            <person name="Chang Q."/>
            <person name="Ding S."/>
            <person name="Wang X."/>
            <person name="Zhu J."/>
            <person name="Ruan X."/>
            <person name="Zhao L."/>
            <person name="Wei J."/>
            <person name="Que T."/>
            <person name="Du C."/>
            <person name="Cheng J."/>
            <person name="Dai P."/>
            <person name="Han X."/>
            <person name="Huang E."/>
            <person name="Gao Y."/>
            <person name="Liu J."/>
            <person name="Shao H."/>
            <person name="Ye R."/>
            <person name="Li L."/>
            <person name="Wei W."/>
            <person name="Wang X."/>
            <person name="Wang C."/>
            <person name="Huo Q."/>
            <person name="Li W."/>
            <person name="Guo W."/>
            <person name="Chen H."/>
            <person name="Chen S."/>
            <person name="Zhou L."/>
            <person name="Zhou L."/>
            <person name="Ni X."/>
            <person name="Tian J."/>
            <person name="Zhou Y."/>
            <person name="Sheng Y."/>
            <person name="Liu T."/>
            <person name="Pan Y."/>
            <person name="Xia L."/>
            <person name="Li J."/>
            <person name="Zhao F."/>
            <person name="Cao W."/>
        </authorList>
    </citation>
    <scope>NUCLEOTIDE SEQUENCE</scope>
    <source>
        <strain evidence="5">Rmic-2018</strain>
        <tissue evidence="5">Larvae</tissue>
    </source>
</reference>
<keyword evidence="6" id="KW-1185">Reference proteome</keyword>
<dbReference type="AlphaFoldDB" id="A0A9J6DAR1"/>
<dbReference type="SUPFAM" id="SSF46689">
    <property type="entry name" value="Homeodomain-like"/>
    <property type="match status" value="2"/>
</dbReference>
<keyword evidence="2" id="KW-0238">DNA-binding</keyword>
<dbReference type="InterPro" id="IPR006600">
    <property type="entry name" value="HTH_CenpB_DNA-bd_dom"/>
</dbReference>
<dbReference type="GO" id="GO:0005634">
    <property type="term" value="C:nucleus"/>
    <property type="evidence" value="ECO:0007669"/>
    <property type="project" value="UniProtKB-SubCell"/>
</dbReference>
<dbReference type="GO" id="GO:0003677">
    <property type="term" value="F:DNA binding"/>
    <property type="evidence" value="ECO:0007669"/>
    <property type="project" value="UniProtKB-KW"/>
</dbReference>
<dbReference type="SMART" id="SM00674">
    <property type="entry name" value="CENPB"/>
    <property type="match status" value="1"/>
</dbReference>
<proteinExistence type="predicted"/>